<evidence type="ECO:0000313" key="8">
    <source>
        <dbReference type="Proteomes" id="UP000006697"/>
    </source>
</evidence>
<dbReference type="Proteomes" id="UP000006697">
    <property type="component" value="Chromosome"/>
</dbReference>
<evidence type="ECO:0000313" key="7">
    <source>
        <dbReference type="EMBL" id="CAL63026.1"/>
    </source>
</evidence>
<dbReference type="KEGG" id="har:HEAR2913"/>
<dbReference type="eggNOG" id="COG3346">
    <property type="taxonomic scope" value="Bacteria"/>
</dbReference>
<dbReference type="AlphaFoldDB" id="A4G939"/>
<evidence type="ECO:0000256" key="3">
    <source>
        <dbReference type="ARBA" id="ARBA00022692"/>
    </source>
</evidence>
<comment type="caution">
    <text evidence="6">Lacks conserved residue(s) required for the propagation of feature annotation.</text>
</comment>
<dbReference type="InterPro" id="IPR045214">
    <property type="entry name" value="Surf1/Surf4"/>
</dbReference>
<protein>
    <recommendedName>
        <fullName evidence="6">SURF1-like protein</fullName>
    </recommendedName>
</protein>
<dbReference type="Pfam" id="PF02104">
    <property type="entry name" value="SURF1"/>
    <property type="match status" value="1"/>
</dbReference>
<gene>
    <name evidence="7" type="ordered locus">HEAR2913</name>
</gene>
<keyword evidence="3 6" id="KW-0812">Transmembrane</keyword>
<comment type="similarity">
    <text evidence="2 6">Belongs to the SURF1 family.</text>
</comment>
<sequence>MRITFRFRLIPFVAAAIAVAIGLSLAQWQTRRAVEKLTIAAQLQERQAAPAIRLGALLQSPEDLEYRRVLVKGEFLRDWPVYLDNRPHNGVAGFYLLMPFKIAASNLHVLVARGWIPRNPADRTKLPAIVTPEGEIEIEGTAHRSIGSVMQLGALDAPQAHAIVQNLDITSFAATSKLAMQPIFLEQLSDTHDGLVRDWPQPSSGVEKHRGYAFQWYALAAMAFIFFVVTGIRRGTK</sequence>
<dbReference type="PROSITE" id="PS50895">
    <property type="entry name" value="SURF1"/>
    <property type="match status" value="1"/>
</dbReference>
<evidence type="ECO:0000256" key="2">
    <source>
        <dbReference type="ARBA" id="ARBA00007165"/>
    </source>
</evidence>
<dbReference type="GO" id="GO:0005886">
    <property type="term" value="C:plasma membrane"/>
    <property type="evidence" value="ECO:0007669"/>
    <property type="project" value="UniProtKB-SubCell"/>
</dbReference>
<comment type="subcellular location">
    <subcellularLocation>
        <location evidence="6">Cell membrane</location>
        <topology evidence="6">Multi-pass membrane protein</topology>
    </subcellularLocation>
    <subcellularLocation>
        <location evidence="1">Membrane</location>
    </subcellularLocation>
</comment>
<keyword evidence="8" id="KW-1185">Reference proteome</keyword>
<dbReference type="OrthoDB" id="9789940at2"/>
<name>A4G939_HERAR</name>
<accession>A4G939</accession>
<evidence type="ECO:0000256" key="5">
    <source>
        <dbReference type="ARBA" id="ARBA00023136"/>
    </source>
</evidence>
<evidence type="ECO:0000256" key="6">
    <source>
        <dbReference type="RuleBase" id="RU363076"/>
    </source>
</evidence>
<dbReference type="PANTHER" id="PTHR23427">
    <property type="entry name" value="SURFEIT LOCUS PROTEIN"/>
    <property type="match status" value="1"/>
</dbReference>
<reference evidence="7 8" key="1">
    <citation type="journal article" date="2007" name="PLoS Genet.">
        <title>A tale of two oxidation states: bacterial colonization of arsenic-rich environments.</title>
        <authorList>
            <person name="Muller D."/>
            <person name="Medigue C."/>
            <person name="Koechler S."/>
            <person name="Barbe V."/>
            <person name="Barakat M."/>
            <person name="Talla E."/>
            <person name="Bonnefoy V."/>
            <person name="Krin E."/>
            <person name="Arsene-Ploetze F."/>
            <person name="Carapito C."/>
            <person name="Chandler M."/>
            <person name="Cournoyer B."/>
            <person name="Cruveiller S."/>
            <person name="Dossat C."/>
            <person name="Duval S."/>
            <person name="Heymann M."/>
            <person name="Leize E."/>
            <person name="Lieutaud A."/>
            <person name="Lievremont D."/>
            <person name="Makita Y."/>
            <person name="Mangenot S."/>
            <person name="Nitschke W."/>
            <person name="Ortet P."/>
            <person name="Perdrial N."/>
            <person name="Schoepp B."/>
            <person name="Siguier N."/>
            <person name="Simeonova D.D."/>
            <person name="Rouy Z."/>
            <person name="Segurens B."/>
            <person name="Turlin E."/>
            <person name="Vallenet D."/>
            <person name="Van Dorsselaer A."/>
            <person name="Weiss S."/>
            <person name="Weissenbach J."/>
            <person name="Lett M.C."/>
            <person name="Danchin A."/>
            <person name="Bertin P.N."/>
        </authorList>
    </citation>
    <scope>NUCLEOTIDE SEQUENCE [LARGE SCALE GENOMIC DNA]</scope>
    <source>
        <strain evidence="8">ULPAs1</strain>
    </source>
</reference>
<dbReference type="STRING" id="204773.HEAR2913"/>
<keyword evidence="5 6" id="KW-0472">Membrane</keyword>
<feature type="transmembrane region" description="Helical" evidence="6">
    <location>
        <begin position="214"/>
        <end position="232"/>
    </location>
</feature>
<dbReference type="CDD" id="cd06662">
    <property type="entry name" value="SURF1"/>
    <property type="match status" value="1"/>
</dbReference>
<keyword evidence="6" id="KW-1003">Cell membrane</keyword>
<proteinExistence type="inferred from homology"/>
<evidence type="ECO:0000256" key="1">
    <source>
        <dbReference type="ARBA" id="ARBA00004370"/>
    </source>
</evidence>
<dbReference type="PANTHER" id="PTHR23427:SF2">
    <property type="entry name" value="SURFEIT LOCUS PROTEIN 1"/>
    <property type="match status" value="1"/>
</dbReference>
<evidence type="ECO:0000256" key="4">
    <source>
        <dbReference type="ARBA" id="ARBA00022989"/>
    </source>
</evidence>
<keyword evidence="4 6" id="KW-1133">Transmembrane helix</keyword>
<dbReference type="InterPro" id="IPR002994">
    <property type="entry name" value="Surf1/Shy1"/>
</dbReference>
<organism evidence="7 8">
    <name type="scientific">Herminiimonas arsenicoxydans</name>
    <dbReference type="NCBI Taxonomy" id="204773"/>
    <lineage>
        <taxon>Bacteria</taxon>
        <taxon>Pseudomonadati</taxon>
        <taxon>Pseudomonadota</taxon>
        <taxon>Betaproteobacteria</taxon>
        <taxon>Burkholderiales</taxon>
        <taxon>Oxalobacteraceae</taxon>
        <taxon>Herminiimonas</taxon>
    </lineage>
</organism>
<dbReference type="HOGENOM" id="CLU_047737_2_0_4"/>
<dbReference type="EMBL" id="CU207211">
    <property type="protein sequence ID" value="CAL63026.1"/>
    <property type="molecule type" value="Genomic_DNA"/>
</dbReference>